<evidence type="ECO:0000313" key="6">
    <source>
        <dbReference type="Proteomes" id="UP000215224"/>
    </source>
</evidence>
<keyword evidence="6" id="KW-1185">Reference proteome</keyword>
<dbReference type="InterPro" id="IPR003439">
    <property type="entry name" value="ABC_transporter-like_ATP-bd"/>
</dbReference>
<evidence type="ECO:0000313" key="5">
    <source>
        <dbReference type="EMBL" id="AST91383.1"/>
    </source>
</evidence>
<gene>
    <name evidence="5" type="ORF">BC6307_08870</name>
</gene>
<protein>
    <recommendedName>
        <fullName evidence="4">ABC transporter domain-containing protein</fullName>
    </recommendedName>
</protein>
<dbReference type="SMART" id="SM00382">
    <property type="entry name" value="AAA"/>
    <property type="match status" value="1"/>
</dbReference>
<dbReference type="EMBL" id="CP018866">
    <property type="protein sequence ID" value="AST91383.1"/>
    <property type="molecule type" value="Genomic_DNA"/>
</dbReference>
<dbReference type="InterPro" id="IPR027417">
    <property type="entry name" value="P-loop_NTPase"/>
</dbReference>
<keyword evidence="1" id="KW-0813">Transport</keyword>
<dbReference type="RefSeq" id="WP_066420144.1">
    <property type="nucleotide sequence ID" value="NZ_CP018866.1"/>
</dbReference>
<dbReference type="PANTHER" id="PTHR42939">
    <property type="entry name" value="ABC TRANSPORTER ATP-BINDING PROTEIN ALBC-RELATED"/>
    <property type="match status" value="1"/>
</dbReference>
<keyword evidence="2" id="KW-0547">Nucleotide-binding</keyword>
<dbReference type="CDD" id="cd03230">
    <property type="entry name" value="ABC_DR_subfamily_A"/>
    <property type="match status" value="1"/>
</dbReference>
<dbReference type="SUPFAM" id="SSF52540">
    <property type="entry name" value="P-loop containing nucleoside triphosphate hydrolases"/>
    <property type="match status" value="1"/>
</dbReference>
<dbReference type="Gene3D" id="3.40.50.300">
    <property type="entry name" value="P-loop containing nucleotide triphosphate hydrolases"/>
    <property type="match status" value="1"/>
</dbReference>
<dbReference type="GO" id="GO:0005524">
    <property type="term" value="F:ATP binding"/>
    <property type="evidence" value="ECO:0007669"/>
    <property type="project" value="UniProtKB-KW"/>
</dbReference>
<organism evidence="5 6">
    <name type="scientific">Sutcliffiella cohnii</name>
    <dbReference type="NCBI Taxonomy" id="33932"/>
    <lineage>
        <taxon>Bacteria</taxon>
        <taxon>Bacillati</taxon>
        <taxon>Bacillota</taxon>
        <taxon>Bacilli</taxon>
        <taxon>Bacillales</taxon>
        <taxon>Bacillaceae</taxon>
        <taxon>Sutcliffiella</taxon>
    </lineage>
</organism>
<dbReference type="Proteomes" id="UP000215224">
    <property type="component" value="Chromosome"/>
</dbReference>
<evidence type="ECO:0000256" key="1">
    <source>
        <dbReference type="ARBA" id="ARBA00022448"/>
    </source>
</evidence>
<dbReference type="KEGG" id="bcoh:BC6307_08870"/>
<evidence type="ECO:0000256" key="3">
    <source>
        <dbReference type="ARBA" id="ARBA00022840"/>
    </source>
</evidence>
<accession>A0A223KPX6</accession>
<dbReference type="AlphaFoldDB" id="A0A223KPX6"/>
<reference evidence="5 6" key="1">
    <citation type="submission" date="2016-12" db="EMBL/GenBank/DDBJ databases">
        <title>The whole genome sequencing and assembly of Bacillus cohnii DSM 6307T strain.</title>
        <authorList>
            <person name="Lee Y.-J."/>
            <person name="Yi H."/>
            <person name="Bahn Y.-S."/>
            <person name="Kim J.F."/>
            <person name="Lee D.-W."/>
        </authorList>
    </citation>
    <scope>NUCLEOTIDE SEQUENCE [LARGE SCALE GENOMIC DNA]</scope>
    <source>
        <strain evidence="5 6">DSM 6307</strain>
    </source>
</reference>
<name>A0A223KPX6_9BACI</name>
<dbReference type="PROSITE" id="PS50893">
    <property type="entry name" value="ABC_TRANSPORTER_2"/>
    <property type="match status" value="1"/>
</dbReference>
<dbReference type="Pfam" id="PF00005">
    <property type="entry name" value="ABC_tran"/>
    <property type="match status" value="1"/>
</dbReference>
<dbReference type="InterPro" id="IPR003593">
    <property type="entry name" value="AAA+_ATPase"/>
</dbReference>
<evidence type="ECO:0000256" key="2">
    <source>
        <dbReference type="ARBA" id="ARBA00022741"/>
    </source>
</evidence>
<feature type="domain" description="ABC transporter" evidence="4">
    <location>
        <begin position="1"/>
        <end position="231"/>
    </location>
</feature>
<dbReference type="InterPro" id="IPR051782">
    <property type="entry name" value="ABC_Transporter_VariousFunc"/>
</dbReference>
<dbReference type="GO" id="GO:0016887">
    <property type="term" value="F:ATP hydrolysis activity"/>
    <property type="evidence" value="ECO:0007669"/>
    <property type="project" value="InterPro"/>
</dbReference>
<keyword evidence="3" id="KW-0067">ATP-binding</keyword>
<evidence type="ECO:0000259" key="4">
    <source>
        <dbReference type="PROSITE" id="PS50893"/>
    </source>
</evidence>
<dbReference type="STRING" id="1314751.GCA_001591425_04080"/>
<sequence>MTTSALEIKGLEKHYKKFSLGPLDLQVEKGTVVALLGGNGSGKSTLFRIVMNILQKDKGSISLLGKNMKENEVESKQKVGFVGDLLEPFGHLTIKELANHISYWYPTWDADYFQYLLSRYKMDGNEKYGKCSKGTKKKAEFIFSISHHPEILLLDEPTSGVDVVSQRKMKEDLTLFMENGEKSILLSTHIMEEVKQLCDYIYLLDEGKIVYSFEKDDIYDSWARIWITEIPENLKAHPNIVHVAHAPLQITTNDFQQVQQELESHNVTISHIQRLTLEEVIEYFVEKNN</sequence>
<proteinExistence type="predicted"/>
<dbReference type="PANTHER" id="PTHR42939:SF3">
    <property type="entry name" value="ABC TRANSPORTER ATP-BINDING COMPONENT"/>
    <property type="match status" value="1"/>
</dbReference>